<dbReference type="Pfam" id="PF00501">
    <property type="entry name" value="AMP-binding"/>
    <property type="match status" value="1"/>
</dbReference>
<dbReference type="RefSeq" id="WP_060538144.1">
    <property type="nucleotide sequence ID" value="NZ_LN734822.1"/>
</dbReference>
<dbReference type="Proteomes" id="UP000062768">
    <property type="component" value="Chromosome I"/>
</dbReference>
<feature type="domain" description="AMP-dependent synthetase/ligase" evidence="7">
    <location>
        <begin position="93"/>
        <end position="471"/>
    </location>
</feature>
<accession>A0A0S4FSQ1</accession>
<dbReference type="Gene3D" id="3.40.50.12780">
    <property type="entry name" value="N-terminal domain of ligase-like"/>
    <property type="match status" value="1"/>
</dbReference>
<dbReference type="FunFam" id="3.40.50.12780:FF:000001">
    <property type="entry name" value="Acetyl-coenzyme A synthetase"/>
    <property type="match status" value="1"/>
</dbReference>
<evidence type="ECO:0000256" key="3">
    <source>
        <dbReference type="ARBA" id="ARBA00022598"/>
    </source>
</evidence>
<dbReference type="NCBIfam" id="NF001208">
    <property type="entry name" value="PRK00174.1"/>
    <property type="match status" value="1"/>
</dbReference>
<dbReference type="EC" id="6.2.1.1" evidence="2 6"/>
<evidence type="ECO:0000256" key="5">
    <source>
        <dbReference type="ARBA" id="ARBA00022840"/>
    </source>
</evidence>
<dbReference type="InterPro" id="IPR045851">
    <property type="entry name" value="AMP-bd_C_sf"/>
</dbReference>
<evidence type="ECO:0000259" key="7">
    <source>
        <dbReference type="Pfam" id="PF00501"/>
    </source>
</evidence>
<dbReference type="GO" id="GO:0016208">
    <property type="term" value="F:AMP binding"/>
    <property type="evidence" value="ECO:0007669"/>
    <property type="project" value="InterPro"/>
</dbReference>
<dbReference type="InterPro" id="IPR000873">
    <property type="entry name" value="AMP-dep_synth/lig_dom"/>
</dbReference>
<dbReference type="PROSITE" id="PS00455">
    <property type="entry name" value="AMP_BINDING"/>
    <property type="match status" value="1"/>
</dbReference>
<dbReference type="NCBIfam" id="TIGR02188">
    <property type="entry name" value="Ac_CoA_lig_AcsA"/>
    <property type="match status" value="1"/>
</dbReference>
<dbReference type="SUPFAM" id="SSF56801">
    <property type="entry name" value="Acetyl-CoA synthetase-like"/>
    <property type="match status" value="1"/>
</dbReference>
<dbReference type="PANTHER" id="PTHR24095">
    <property type="entry name" value="ACETYL-COENZYME A SYNTHETASE"/>
    <property type="match status" value="1"/>
</dbReference>
<dbReference type="AlphaFoldDB" id="A0A0S4FSQ1"/>
<gene>
    <name evidence="10" type="primary">acsA5</name>
    <name evidence="10" type="ORF">MB9_2435</name>
</gene>
<dbReference type="GO" id="GO:0043427">
    <property type="term" value="P:carbon fixation by 3-hydroxypropionate cycle"/>
    <property type="evidence" value="ECO:0007669"/>
    <property type="project" value="UniProtKB-ARBA"/>
</dbReference>
<comment type="similarity">
    <text evidence="1">Belongs to the ATP-dependent AMP-binding enzyme family.</text>
</comment>
<keyword evidence="3 10" id="KW-0436">Ligase</keyword>
<proteinExistence type="inferred from homology"/>
<dbReference type="GO" id="GO:0005524">
    <property type="term" value="F:ATP binding"/>
    <property type="evidence" value="ECO:0007669"/>
    <property type="project" value="UniProtKB-KW"/>
</dbReference>
<dbReference type="GO" id="GO:0019427">
    <property type="term" value="P:acetyl-CoA biosynthetic process from acetate"/>
    <property type="evidence" value="ECO:0007669"/>
    <property type="project" value="UniProtKB-UniRule"/>
</dbReference>
<dbReference type="Pfam" id="PF13193">
    <property type="entry name" value="AMP-binding_C"/>
    <property type="match status" value="1"/>
</dbReference>
<evidence type="ECO:0000256" key="1">
    <source>
        <dbReference type="ARBA" id="ARBA00006432"/>
    </source>
</evidence>
<dbReference type="InterPro" id="IPR011904">
    <property type="entry name" value="Ac_CoA_lig"/>
</dbReference>
<dbReference type="PANTHER" id="PTHR24095:SF14">
    <property type="entry name" value="ACETYL-COENZYME A SYNTHETASE 1"/>
    <property type="match status" value="1"/>
</dbReference>
<evidence type="ECO:0000259" key="8">
    <source>
        <dbReference type="Pfam" id="PF13193"/>
    </source>
</evidence>
<dbReference type="GeneID" id="26740661"/>
<dbReference type="CDD" id="cd05966">
    <property type="entry name" value="ACS"/>
    <property type="match status" value="1"/>
</dbReference>
<evidence type="ECO:0000259" key="9">
    <source>
        <dbReference type="Pfam" id="PF16177"/>
    </source>
</evidence>
<dbReference type="InterPro" id="IPR032387">
    <property type="entry name" value="ACAS_N"/>
</dbReference>
<dbReference type="PATRIC" id="fig|2162.10.peg.2508"/>
<dbReference type="GO" id="GO:0043955">
    <property type="term" value="F:3-hydroxypropionyl-CoA synthetase activity"/>
    <property type="evidence" value="ECO:0007669"/>
    <property type="project" value="UniProtKB-ARBA"/>
</dbReference>
<dbReference type="InterPro" id="IPR042099">
    <property type="entry name" value="ANL_N_sf"/>
</dbReference>
<dbReference type="EMBL" id="LN734822">
    <property type="protein sequence ID" value="CEL26045.1"/>
    <property type="molecule type" value="Genomic_DNA"/>
</dbReference>
<sequence>MVKSANKLDNEKKVFKPNYMLVEEAHVKNWEAEIEKGKDMEKYWAEKAEQFEWFQKWDQVLDESNKPFYKWFTNGKINLAYNAVDRWIHTDKRNQVAILYANERGDEKKLTYYELYREVNKMANALKNLGVEKGDTVSMYMPMCPELLISMLACNKIGAVHSVVYSGLSVGAFVERMNDAKAKILVTADGTFRRGKVIDLKKIVDEAMLKCHTIETTIVVKHAGNPIHMSELSGKEIFYDTLLEGEPDECPVEEMDSEDPLFILYTSGSTGKPKAVLHTTAGYMVGVATTLKTIFDIHNGDLWWCTGDIGWITGHSYLIYGPLLLGTTTLVYEGAPDYPDPGIWWKIVEKYGVTKLYTSPTAIRHLMRYGNKYPTVYNLSSLKILGSVGEPMNPAAWMWLYRNIGQEKTPIMDTWWQTETGMHMISPLPVSHLKPGTPTLPFPGVDIDVVDENGNPVPVGEDGYVVVKKPWPAMFRTLYKDEKRFVNVYWKDIPGGVYRAGDMARKDEDGYIWIQGRSDDVLKIAGHRVGTSEVEAAFSSHPAVAEAAVIGKSDPVKGQVIKAFVILKEGYKLTTKLISELQRHVRYELGPVAVLGDIVQVDNLPKTRSGKIMRRVLRAREEGKDLGDLSTLEDG</sequence>
<evidence type="ECO:0000256" key="2">
    <source>
        <dbReference type="ARBA" id="ARBA00013275"/>
    </source>
</evidence>
<dbReference type="GO" id="GO:0003987">
    <property type="term" value="F:acetate-CoA ligase activity"/>
    <property type="evidence" value="ECO:0007669"/>
    <property type="project" value="UniProtKB-UniRule"/>
</dbReference>
<feature type="domain" description="Acetyl-coenzyme A synthetase N-terminal" evidence="9">
    <location>
        <begin position="38"/>
        <end position="83"/>
    </location>
</feature>
<dbReference type="InterPro" id="IPR025110">
    <property type="entry name" value="AMP-bd_C"/>
</dbReference>
<dbReference type="Pfam" id="PF16177">
    <property type="entry name" value="ACAS_N"/>
    <property type="match status" value="1"/>
</dbReference>
<evidence type="ECO:0000256" key="6">
    <source>
        <dbReference type="NCBIfam" id="TIGR02188"/>
    </source>
</evidence>
<evidence type="ECO:0000313" key="10">
    <source>
        <dbReference type="EMBL" id="CEL26045.1"/>
    </source>
</evidence>
<dbReference type="InterPro" id="IPR020845">
    <property type="entry name" value="AMP-binding_CS"/>
</dbReference>
<organism evidence="10 11">
    <name type="scientific">Methanobacterium formicicum</name>
    <dbReference type="NCBI Taxonomy" id="2162"/>
    <lineage>
        <taxon>Archaea</taxon>
        <taxon>Methanobacteriati</taxon>
        <taxon>Methanobacteriota</taxon>
        <taxon>Methanomada group</taxon>
        <taxon>Methanobacteria</taxon>
        <taxon>Methanobacteriales</taxon>
        <taxon>Methanobacteriaceae</taxon>
        <taxon>Methanobacterium</taxon>
    </lineage>
</organism>
<dbReference type="Gene3D" id="3.30.300.30">
    <property type="match status" value="1"/>
</dbReference>
<evidence type="ECO:0000313" key="11">
    <source>
        <dbReference type="Proteomes" id="UP000062768"/>
    </source>
</evidence>
<evidence type="ECO:0000256" key="4">
    <source>
        <dbReference type="ARBA" id="ARBA00022741"/>
    </source>
</evidence>
<keyword evidence="5" id="KW-0067">ATP-binding</keyword>
<name>A0A0S4FSQ1_METFO</name>
<reference evidence="10" key="1">
    <citation type="submission" date="2014-09" db="EMBL/GenBank/DDBJ databases">
        <authorList>
            <person name="Wibberg D."/>
        </authorList>
    </citation>
    <scope>NUCLEOTIDE SEQUENCE [LARGE SCALE GENOMIC DNA]</scope>
    <source>
        <strain evidence="10">Mb9</strain>
    </source>
</reference>
<keyword evidence="11" id="KW-1185">Reference proteome</keyword>
<feature type="domain" description="AMP-binding enzyme C-terminal" evidence="8">
    <location>
        <begin position="533"/>
        <end position="611"/>
    </location>
</feature>
<protein>
    <recommendedName>
        <fullName evidence="2 6">Acetate--CoA ligase</fullName>
        <ecNumber evidence="2 6">6.2.1.1</ecNumber>
    </recommendedName>
</protein>
<keyword evidence="4" id="KW-0547">Nucleotide-binding</keyword>